<dbReference type="PRINTS" id="PR00081">
    <property type="entry name" value="GDHRDH"/>
</dbReference>
<evidence type="ECO:0000313" key="4">
    <source>
        <dbReference type="Proteomes" id="UP001305702"/>
    </source>
</evidence>
<name>A0AA96RGP5_9BACL</name>
<dbReference type="GO" id="GO:0016616">
    <property type="term" value="F:oxidoreductase activity, acting on the CH-OH group of donors, NAD or NADP as acceptor"/>
    <property type="evidence" value="ECO:0007669"/>
    <property type="project" value="TreeGrafter"/>
</dbReference>
<dbReference type="EMBL" id="CP130318">
    <property type="protein sequence ID" value="WNQ13257.1"/>
    <property type="molecule type" value="Genomic_DNA"/>
</dbReference>
<dbReference type="PANTHER" id="PTHR42760">
    <property type="entry name" value="SHORT-CHAIN DEHYDROGENASES/REDUCTASES FAMILY MEMBER"/>
    <property type="match status" value="1"/>
</dbReference>
<dbReference type="Pfam" id="PF13561">
    <property type="entry name" value="adh_short_C2"/>
    <property type="match status" value="1"/>
</dbReference>
<dbReference type="RefSeq" id="WP_315607037.1">
    <property type="nucleotide sequence ID" value="NZ_CP130318.1"/>
</dbReference>
<protein>
    <submittedName>
        <fullName evidence="3">SDR family oxidoreductase</fullName>
    </submittedName>
</protein>
<dbReference type="PRINTS" id="PR00080">
    <property type="entry name" value="SDRFAMILY"/>
</dbReference>
<dbReference type="GO" id="GO:0030497">
    <property type="term" value="P:fatty acid elongation"/>
    <property type="evidence" value="ECO:0007669"/>
    <property type="project" value="TreeGrafter"/>
</dbReference>
<comment type="similarity">
    <text evidence="1">Belongs to the short-chain dehydrogenases/reductases (SDR) family.</text>
</comment>
<dbReference type="SUPFAM" id="SSF51735">
    <property type="entry name" value="NAD(P)-binding Rossmann-fold domains"/>
    <property type="match status" value="1"/>
</dbReference>
<sequence length="266" mass="29110">MNVMDMFKLDGQVAVVTGGSGLYGAHIAEALCEAAATVILASRSRENCERQARLFQERGFEAKGMELDLSDEGSIAAFAAIMEKEYGGVDILVNNSVSRTGLNDLEKTTPEGWQQAQQVNGLGVMLLNKAIIPMMRRRNKGNIINISSIQGILGPHFPVYAGTDMTSGIEYTYAKWGLVGMTKWLANFYGKDNIRVNCISPGGYNPVGTEKEIRSEPFLKQYIERTPLGRMAENDDIKGAVVYLASDASKYVTGHNLVLDGGWSNW</sequence>
<evidence type="ECO:0000256" key="1">
    <source>
        <dbReference type="ARBA" id="ARBA00006484"/>
    </source>
</evidence>
<reference evidence="3 4" key="1">
    <citation type="submission" date="2022-02" db="EMBL/GenBank/DDBJ databases">
        <title>Paenibacillus sp. MBLB1776 Whole Genome Shotgun Sequencing.</title>
        <authorList>
            <person name="Hwang C.Y."/>
            <person name="Cho E.-S."/>
            <person name="Seo M.-J."/>
        </authorList>
    </citation>
    <scope>NUCLEOTIDE SEQUENCE [LARGE SCALE GENOMIC DNA]</scope>
    <source>
        <strain evidence="3 4">MBLB1776</strain>
    </source>
</reference>
<proteinExistence type="inferred from homology"/>
<dbReference type="InterPro" id="IPR036291">
    <property type="entry name" value="NAD(P)-bd_dom_sf"/>
</dbReference>
<accession>A0AA96RGP5</accession>
<dbReference type="GO" id="GO:0008206">
    <property type="term" value="P:bile acid metabolic process"/>
    <property type="evidence" value="ECO:0007669"/>
    <property type="project" value="UniProtKB-ARBA"/>
</dbReference>
<dbReference type="KEGG" id="paun:MJA45_09600"/>
<organism evidence="3 4">
    <name type="scientific">Paenibacillus aurantius</name>
    <dbReference type="NCBI Taxonomy" id="2918900"/>
    <lineage>
        <taxon>Bacteria</taxon>
        <taxon>Bacillati</taxon>
        <taxon>Bacillota</taxon>
        <taxon>Bacilli</taxon>
        <taxon>Bacillales</taxon>
        <taxon>Paenibacillaceae</taxon>
        <taxon>Paenibacillus</taxon>
    </lineage>
</organism>
<dbReference type="Proteomes" id="UP001305702">
    <property type="component" value="Chromosome"/>
</dbReference>
<keyword evidence="4" id="KW-1185">Reference proteome</keyword>
<keyword evidence="2" id="KW-0560">Oxidoreductase</keyword>
<evidence type="ECO:0000256" key="2">
    <source>
        <dbReference type="ARBA" id="ARBA00023002"/>
    </source>
</evidence>
<gene>
    <name evidence="3" type="ORF">MJA45_09600</name>
</gene>
<dbReference type="InterPro" id="IPR002347">
    <property type="entry name" value="SDR_fam"/>
</dbReference>
<dbReference type="Gene3D" id="3.40.50.720">
    <property type="entry name" value="NAD(P)-binding Rossmann-like Domain"/>
    <property type="match status" value="1"/>
</dbReference>
<evidence type="ECO:0000313" key="3">
    <source>
        <dbReference type="EMBL" id="WNQ13257.1"/>
    </source>
</evidence>
<dbReference type="FunFam" id="3.40.50.720:FF:000084">
    <property type="entry name" value="Short-chain dehydrogenase reductase"/>
    <property type="match status" value="1"/>
</dbReference>
<dbReference type="AlphaFoldDB" id="A0AA96RGP5"/>
<dbReference type="PANTHER" id="PTHR42760:SF40">
    <property type="entry name" value="3-OXOACYL-[ACYL-CARRIER-PROTEIN] REDUCTASE, CHLOROPLASTIC"/>
    <property type="match status" value="1"/>
</dbReference>